<name>A0ABW4MPS3_9BACI</name>
<gene>
    <name evidence="2" type="ORF">ACFSFW_10410</name>
</gene>
<comment type="caution">
    <text evidence="2">The sequence shown here is derived from an EMBL/GenBank/DDBJ whole genome shotgun (WGS) entry which is preliminary data.</text>
</comment>
<dbReference type="EMBL" id="JBHUEK010000017">
    <property type="protein sequence ID" value="MFD1779079.1"/>
    <property type="molecule type" value="Genomic_DNA"/>
</dbReference>
<keyword evidence="1" id="KW-0472">Membrane</keyword>
<feature type="transmembrane region" description="Helical" evidence="1">
    <location>
        <begin position="30"/>
        <end position="49"/>
    </location>
</feature>
<feature type="transmembrane region" description="Helical" evidence="1">
    <location>
        <begin position="7"/>
        <end position="24"/>
    </location>
</feature>
<keyword evidence="3" id="KW-1185">Reference proteome</keyword>
<evidence type="ECO:0000313" key="2">
    <source>
        <dbReference type="EMBL" id="MFD1779079.1"/>
    </source>
</evidence>
<organism evidence="2 3">
    <name type="scientific">Fredinandcohnia salidurans</name>
    <dbReference type="NCBI Taxonomy" id="2595041"/>
    <lineage>
        <taxon>Bacteria</taxon>
        <taxon>Bacillati</taxon>
        <taxon>Bacillota</taxon>
        <taxon>Bacilli</taxon>
        <taxon>Bacillales</taxon>
        <taxon>Bacillaceae</taxon>
        <taxon>Fredinandcohnia</taxon>
    </lineage>
</organism>
<evidence type="ECO:0000256" key="1">
    <source>
        <dbReference type="SAM" id="Phobius"/>
    </source>
</evidence>
<reference evidence="3" key="1">
    <citation type="journal article" date="2019" name="Int. J. Syst. Evol. Microbiol.">
        <title>The Global Catalogue of Microorganisms (GCM) 10K type strain sequencing project: providing services to taxonomists for standard genome sequencing and annotation.</title>
        <authorList>
            <consortium name="The Broad Institute Genomics Platform"/>
            <consortium name="The Broad Institute Genome Sequencing Center for Infectious Disease"/>
            <person name="Wu L."/>
            <person name="Ma J."/>
        </authorList>
    </citation>
    <scope>NUCLEOTIDE SEQUENCE [LARGE SCALE GENOMIC DNA]</scope>
    <source>
        <strain evidence="3">CCUG 15531</strain>
    </source>
</reference>
<accession>A0ABW4MPS3</accession>
<dbReference type="RefSeq" id="WP_388037810.1">
    <property type="nucleotide sequence ID" value="NZ_JBHUEK010000017.1"/>
</dbReference>
<proteinExistence type="predicted"/>
<keyword evidence="1" id="KW-0812">Transmembrane</keyword>
<dbReference type="Proteomes" id="UP001597227">
    <property type="component" value="Unassembled WGS sequence"/>
</dbReference>
<evidence type="ECO:0000313" key="3">
    <source>
        <dbReference type="Proteomes" id="UP001597227"/>
    </source>
</evidence>
<sequence>MHWKKYAILLPPFVLIGFLLLFYLPTGQKHFAILIALVFWTFYYAWVYIDKKRRKDGIERS</sequence>
<protein>
    <submittedName>
        <fullName evidence="2">Uncharacterized protein</fullName>
    </submittedName>
</protein>
<keyword evidence="1" id="KW-1133">Transmembrane helix</keyword>